<feature type="compositionally biased region" description="Basic residues" evidence="1">
    <location>
        <begin position="294"/>
        <end position="304"/>
    </location>
</feature>
<evidence type="ECO:0000313" key="2">
    <source>
        <dbReference type="EMBL" id="RIA98082.1"/>
    </source>
</evidence>
<feature type="region of interest" description="Disordered" evidence="1">
    <location>
        <begin position="294"/>
        <end position="350"/>
    </location>
</feature>
<protein>
    <submittedName>
        <fullName evidence="2">Uncharacterized protein</fullName>
    </submittedName>
</protein>
<accession>A0A397TJF4</accession>
<feature type="compositionally biased region" description="Basic and acidic residues" evidence="1">
    <location>
        <begin position="321"/>
        <end position="333"/>
    </location>
</feature>
<dbReference type="EMBL" id="QKYT01000021">
    <property type="protein sequence ID" value="RIA98082.1"/>
    <property type="molecule type" value="Genomic_DNA"/>
</dbReference>
<dbReference type="AlphaFoldDB" id="A0A397TJF4"/>
<feature type="compositionally biased region" description="Low complexity" evidence="1">
    <location>
        <begin position="307"/>
        <end position="320"/>
    </location>
</feature>
<reference evidence="2 3" key="1">
    <citation type="submission" date="2018-06" db="EMBL/GenBank/DDBJ databases">
        <title>Comparative genomics reveals the genomic features of Rhizophagus irregularis, R. cerebriforme, R. diaphanum and Gigaspora rosea, and their symbiotic lifestyle signature.</title>
        <authorList>
            <person name="Morin E."/>
            <person name="San Clemente H."/>
            <person name="Chen E.C.H."/>
            <person name="De La Providencia I."/>
            <person name="Hainaut M."/>
            <person name="Kuo A."/>
            <person name="Kohler A."/>
            <person name="Murat C."/>
            <person name="Tang N."/>
            <person name="Roy S."/>
            <person name="Loubradou J."/>
            <person name="Henrissat B."/>
            <person name="Grigoriev I.V."/>
            <person name="Corradi N."/>
            <person name="Roux C."/>
            <person name="Martin F.M."/>
        </authorList>
    </citation>
    <scope>NUCLEOTIDE SEQUENCE [LARGE SCALE GENOMIC DNA]</scope>
    <source>
        <strain evidence="2 3">DAOM 227022</strain>
    </source>
</reference>
<proteinExistence type="predicted"/>
<feature type="region of interest" description="Disordered" evidence="1">
    <location>
        <begin position="362"/>
        <end position="384"/>
    </location>
</feature>
<feature type="compositionally biased region" description="Basic residues" evidence="1">
    <location>
        <begin position="369"/>
        <end position="384"/>
    </location>
</feature>
<dbReference type="Proteomes" id="UP000265703">
    <property type="component" value="Unassembled WGS sequence"/>
</dbReference>
<sequence length="384" mass="43896">MGATISTFTDKFFDEKVVTVDTKNFNFWEWSEQEKFFRRNNIWHELKQGNRMNHVAALVKGISENSKINRNILYLVRRIVSIFYEEALDHQTQKLEEAYEQNQRDAITIDEFKAKLAAMSKTSTSLKQKSKVNISAEKEPIFIEDEDITISSMRKGSTSTIDTNDMEVVHMETGKDSAKPQITEKVKTPDESSTKKKHKKKEFTPYIITGHTVPPKLKANICKIMLYDVPGDWDAEQIIEAINKDLGSLLKATLRKQDKYYSVRASIVLRTKRLEELEVHQTWQTVIGINRSKLLKTPKQRKEKKSNSQGNNNRKSNSNKKNSDKKKSKDTSSSKKNSNKKRGGIKQDSVADILAKALAKIIAGQEKSKSRKGKKNKVHGSSRS</sequence>
<comment type="caution">
    <text evidence="2">The sequence shown here is derived from an EMBL/GenBank/DDBJ whole genome shotgun (WGS) entry which is preliminary data.</text>
</comment>
<organism evidence="2 3">
    <name type="scientific">Glomus cerebriforme</name>
    <dbReference type="NCBI Taxonomy" id="658196"/>
    <lineage>
        <taxon>Eukaryota</taxon>
        <taxon>Fungi</taxon>
        <taxon>Fungi incertae sedis</taxon>
        <taxon>Mucoromycota</taxon>
        <taxon>Glomeromycotina</taxon>
        <taxon>Glomeromycetes</taxon>
        <taxon>Glomerales</taxon>
        <taxon>Glomeraceae</taxon>
        <taxon>Glomus</taxon>
    </lineage>
</organism>
<keyword evidence="3" id="KW-1185">Reference proteome</keyword>
<name>A0A397TJF4_9GLOM</name>
<evidence type="ECO:0000313" key="3">
    <source>
        <dbReference type="Proteomes" id="UP000265703"/>
    </source>
</evidence>
<evidence type="ECO:0000256" key="1">
    <source>
        <dbReference type="SAM" id="MobiDB-lite"/>
    </source>
</evidence>
<dbReference type="OrthoDB" id="2489729at2759"/>
<gene>
    <name evidence="2" type="ORF">C1645_813328</name>
</gene>